<sequence>MFGDVVIDLLYSTRVTTVTDSASMHQLRAFDVKCVEEQFEMVAGSWDEGSTLSLLSGEHGGGKVLPSAGTQINSILYAGGKVGP</sequence>
<dbReference type="VEuPathDB" id="FungiDB:I7I53_11381"/>
<protein>
    <submittedName>
        <fullName evidence="1">Uncharacterized protein</fullName>
    </submittedName>
</protein>
<name>A0A8A1LDA1_AJEC8</name>
<evidence type="ECO:0000313" key="2">
    <source>
        <dbReference type="Proteomes" id="UP000663419"/>
    </source>
</evidence>
<dbReference type="AlphaFoldDB" id="A0A8A1LDA1"/>
<evidence type="ECO:0000313" key="1">
    <source>
        <dbReference type="EMBL" id="QSS50623.1"/>
    </source>
</evidence>
<proteinExistence type="predicted"/>
<accession>A0A8A1LDA1</accession>
<reference evidence="1" key="1">
    <citation type="submission" date="2021-01" db="EMBL/GenBank/DDBJ databases">
        <title>Chromosome-level genome assembly of a human fungal pathogen reveals clustering of transcriptionally co-regulated genes.</title>
        <authorList>
            <person name="Voorhies M."/>
            <person name="Cohen S."/>
            <person name="Shea T.P."/>
            <person name="Petrus S."/>
            <person name="Munoz J.F."/>
            <person name="Poplawski S."/>
            <person name="Goldman W.E."/>
            <person name="Michael T."/>
            <person name="Cuomo C.A."/>
            <person name="Sil A."/>
            <person name="Beyhan S."/>
        </authorList>
    </citation>
    <scope>NUCLEOTIDE SEQUENCE</scope>
    <source>
        <strain evidence="1">H88</strain>
    </source>
</reference>
<gene>
    <name evidence="1" type="ORF">I7I53_11381</name>
</gene>
<organism evidence="1 2">
    <name type="scientific">Ajellomyces capsulatus (strain H88)</name>
    <name type="common">Darling's disease fungus</name>
    <name type="synonym">Histoplasma capsulatum</name>
    <dbReference type="NCBI Taxonomy" id="544711"/>
    <lineage>
        <taxon>Eukaryota</taxon>
        <taxon>Fungi</taxon>
        <taxon>Dikarya</taxon>
        <taxon>Ascomycota</taxon>
        <taxon>Pezizomycotina</taxon>
        <taxon>Eurotiomycetes</taxon>
        <taxon>Eurotiomycetidae</taxon>
        <taxon>Onygenales</taxon>
        <taxon>Ajellomycetaceae</taxon>
        <taxon>Histoplasma</taxon>
    </lineage>
</organism>
<dbReference type="Proteomes" id="UP000663419">
    <property type="component" value="Chromosome 1"/>
</dbReference>
<dbReference type="EMBL" id="CP069102">
    <property type="protein sequence ID" value="QSS50623.1"/>
    <property type="molecule type" value="Genomic_DNA"/>
</dbReference>